<evidence type="ECO:0000313" key="8">
    <source>
        <dbReference type="Proteomes" id="UP000782241"/>
    </source>
</evidence>
<gene>
    <name evidence="7" type="ORF">KAF25_005327</name>
</gene>
<dbReference type="GO" id="GO:0016192">
    <property type="term" value="P:vesicle-mediated transport"/>
    <property type="evidence" value="ECO:0007669"/>
    <property type="project" value="UniProtKB-ARBA"/>
</dbReference>
<dbReference type="Pfam" id="PF01369">
    <property type="entry name" value="Sec7"/>
    <property type="match status" value="1"/>
</dbReference>
<name>A0A9P7KV71_9HYPO</name>
<dbReference type="Pfam" id="PF23325">
    <property type="entry name" value="TPR_28"/>
    <property type="match status" value="1"/>
</dbReference>
<dbReference type="InterPro" id="IPR016024">
    <property type="entry name" value="ARM-type_fold"/>
</dbReference>
<protein>
    <recommendedName>
        <fullName evidence="9">SEC7 domain-containing protein</fullName>
    </recommendedName>
</protein>
<dbReference type="SMART" id="SM00222">
    <property type="entry name" value="Sec7"/>
    <property type="match status" value="1"/>
</dbReference>
<dbReference type="InterPro" id="IPR000904">
    <property type="entry name" value="Sec7_dom"/>
</dbReference>
<feature type="domain" description="SAC" evidence="6">
    <location>
        <begin position="1839"/>
        <end position="2198"/>
    </location>
</feature>
<dbReference type="InterPro" id="IPR032691">
    <property type="entry name" value="Mon2/Sec7/BIG1-like_HUS"/>
</dbReference>
<dbReference type="PROSITE" id="PS50275">
    <property type="entry name" value="SAC"/>
    <property type="match status" value="1"/>
</dbReference>
<accession>A0A9P7KV71</accession>
<dbReference type="SUPFAM" id="SSF48371">
    <property type="entry name" value="ARM repeat"/>
    <property type="match status" value="1"/>
</dbReference>
<dbReference type="InterPro" id="IPR023394">
    <property type="entry name" value="Sec7_C_sf"/>
</dbReference>
<keyword evidence="3" id="KW-0472">Membrane</keyword>
<feature type="compositionally biased region" description="Polar residues" evidence="4">
    <location>
        <begin position="346"/>
        <end position="360"/>
    </location>
</feature>
<dbReference type="GO" id="GO:0046856">
    <property type="term" value="P:phosphatidylinositol dephosphorylation"/>
    <property type="evidence" value="ECO:0007669"/>
    <property type="project" value="InterPro"/>
</dbReference>
<dbReference type="GO" id="GO:0005085">
    <property type="term" value="F:guanyl-nucleotide exchange factor activity"/>
    <property type="evidence" value="ECO:0007669"/>
    <property type="project" value="InterPro"/>
</dbReference>
<feature type="region of interest" description="Disordered" evidence="4">
    <location>
        <begin position="1"/>
        <end position="23"/>
    </location>
</feature>
<dbReference type="Proteomes" id="UP000782241">
    <property type="component" value="Unassembled WGS sequence"/>
</dbReference>
<dbReference type="PANTHER" id="PTHR45738">
    <property type="entry name" value="POLYPHOSPHOINOSITIDE PHOSPHATASE"/>
    <property type="match status" value="1"/>
</dbReference>
<organism evidence="7 8">
    <name type="scientific">Fusarium avenaceum</name>
    <dbReference type="NCBI Taxonomy" id="40199"/>
    <lineage>
        <taxon>Eukaryota</taxon>
        <taxon>Fungi</taxon>
        <taxon>Dikarya</taxon>
        <taxon>Ascomycota</taxon>
        <taxon>Pezizomycotina</taxon>
        <taxon>Sordariomycetes</taxon>
        <taxon>Hypocreomycetidae</taxon>
        <taxon>Hypocreales</taxon>
        <taxon>Nectriaceae</taxon>
        <taxon>Fusarium</taxon>
        <taxon>Fusarium tricinctum species complex</taxon>
    </lineage>
</organism>
<dbReference type="PROSITE" id="PS50190">
    <property type="entry name" value="SEC7"/>
    <property type="match status" value="1"/>
</dbReference>
<dbReference type="EMBL" id="JAGPUO010000005">
    <property type="protein sequence ID" value="KAG5662909.1"/>
    <property type="molecule type" value="Genomic_DNA"/>
</dbReference>
<feature type="compositionally biased region" description="Basic and acidic residues" evidence="4">
    <location>
        <begin position="2363"/>
        <end position="2373"/>
    </location>
</feature>
<feature type="compositionally biased region" description="Polar residues" evidence="4">
    <location>
        <begin position="90"/>
        <end position="99"/>
    </location>
</feature>
<evidence type="ECO:0000313" key="7">
    <source>
        <dbReference type="EMBL" id="KAG5662909.1"/>
    </source>
</evidence>
<dbReference type="CDD" id="cd00171">
    <property type="entry name" value="Sec7"/>
    <property type="match status" value="1"/>
</dbReference>
<dbReference type="Pfam" id="PF12783">
    <property type="entry name" value="Sec7-like_HUS"/>
    <property type="match status" value="1"/>
</dbReference>
<dbReference type="GO" id="GO:0032012">
    <property type="term" value="P:regulation of ARF protein signal transduction"/>
    <property type="evidence" value="ECO:0007669"/>
    <property type="project" value="InterPro"/>
</dbReference>
<evidence type="ECO:0000259" key="5">
    <source>
        <dbReference type="PROSITE" id="PS50190"/>
    </source>
</evidence>
<feature type="region of interest" description="Disordered" evidence="4">
    <location>
        <begin position="69"/>
        <end position="122"/>
    </location>
</feature>
<keyword evidence="2" id="KW-0378">Hydrolase</keyword>
<proteinExistence type="predicted"/>
<comment type="caution">
    <text evidence="7">The sequence shown here is derived from an EMBL/GenBank/DDBJ whole genome shotgun (WGS) entry which is preliminary data.</text>
</comment>
<evidence type="ECO:0000256" key="2">
    <source>
        <dbReference type="ARBA" id="ARBA00022801"/>
    </source>
</evidence>
<evidence type="ECO:0000256" key="4">
    <source>
        <dbReference type="SAM" id="MobiDB-lite"/>
    </source>
</evidence>
<comment type="subcellular location">
    <subcellularLocation>
        <location evidence="1">Endomembrane system</location>
    </subcellularLocation>
</comment>
<dbReference type="InterPro" id="IPR056604">
    <property type="entry name" value="GBF1-like_TPR"/>
</dbReference>
<dbReference type="SUPFAM" id="SSF48425">
    <property type="entry name" value="Sec7 domain"/>
    <property type="match status" value="1"/>
</dbReference>
<dbReference type="GO" id="GO:0043813">
    <property type="term" value="F:phosphatidylinositol-3,5-bisphosphate 5-phosphatase activity"/>
    <property type="evidence" value="ECO:0007669"/>
    <property type="project" value="InterPro"/>
</dbReference>
<feature type="region of interest" description="Disordered" evidence="4">
    <location>
        <begin position="507"/>
        <end position="544"/>
    </location>
</feature>
<evidence type="ECO:0000259" key="6">
    <source>
        <dbReference type="PROSITE" id="PS50275"/>
    </source>
</evidence>
<keyword evidence="8" id="KW-1185">Reference proteome</keyword>
<evidence type="ECO:0008006" key="9">
    <source>
        <dbReference type="Google" id="ProtNLM"/>
    </source>
</evidence>
<dbReference type="Pfam" id="PF02383">
    <property type="entry name" value="Syja_N"/>
    <property type="match status" value="1"/>
</dbReference>
<dbReference type="Gene3D" id="1.10.220.20">
    <property type="match status" value="1"/>
</dbReference>
<feature type="region of interest" description="Disordered" evidence="4">
    <location>
        <begin position="1321"/>
        <end position="1352"/>
    </location>
</feature>
<feature type="compositionally biased region" description="Basic and acidic residues" evidence="4">
    <location>
        <begin position="1"/>
        <end position="15"/>
    </location>
</feature>
<feature type="compositionally biased region" description="Basic and acidic residues" evidence="4">
    <location>
        <begin position="527"/>
        <end position="544"/>
    </location>
</feature>
<sequence>MIHDEQQAMKMESPRPSEVSSFENRALPVRMQYRSRPISVAVDPVSLVISECISITSAIQKHARSPHSSVSAILGGSPNPVQLGPPSPTPQGRSKSPAASISGDGSHDGLTNRWGLRGQRGKSMQDNPMIAGFGKLRHELAGIKDIRSFDAPAILAPFLHVIQTKGTAAPITILALGALKRFLAYGFICPDSPRFALAMQSLSAAVTHCQFDISDSGQVEVVLLMILNLMEDMMSGPGGDILSDDSVCDMMGRGLAICSQPRFSPVLRRTAEASLVRMCQIIFEDVKHLEVEAGDDANALDHQVEDDLDSVRMENPVPEAGGLSGESVSLGVPGTTTQDPERSSRDTVATSDTALANGSDSAEETESVDLKPYSLPSVRELFRVLVNFLDPQARQHTDTMRVMALRIIHVALEVAGPFISRHPALAGIAEDRLCCYLFQLVRSDNMAILEESLVVAGTLLATCRGVLKLQQELFLSYLVACLHPKVEIPREPGIDPSLYAGIPQTPKLVKPSQSSQPSSGRSTPVPVKDRQKLGLEGGSRKPDARQAMVESVGVLSRMPTFMAELFINYDCDVDRADLCEDMIGLLSRNALPDSATWSTTSVPPLCLDALLRYIQFIAERLEDDMVFENLPDPVVLREQRRKKKIIIKGASKFNEKPKAGLGYLEAQGIIKDSADPVAVAKFLKGTPRVSKKVLGDFISKRGNEAILKAFLDLFNFTGKRVDEALRQFLESFRLPGEAPLIATIVEAFSEKFCSDDTSGEVADKDAVYILTYAIILLNTDQFNPNLDDKKRMKLDQFANNLRGTNNGQNFAPEYLQTIYESIKSNEIILPDEHDNKHAFDYAWRELLLKTESAGSLVICNTNIYDADMFATTWKPIISTLSYVFMSATDDAVFARIVTGFDECARIATKYQNTEALDQIVYCLSHMSTLAADTQFNTSLNTEVQVGDGSVMVSELAVKLGRDLRAQLATLVLFRVVTGSEELIHRSWKYMIRVWLNLFTNSLITPFSPRNLPTLPLSPIPLQTPSQVIDRVARNADTGFFSAFTSYISSYAADDPPEPSDEELESTLCTIDCIKSCNMSAVFENIANLKPSVAKVIVETLVDQLPEDSNTTVISVKHESMPASPANGHVLPPGHMVYDPSVAYILEFCTLLASRDADSIESMGKVVFDTLQGVLRDPARYHAITVSRASFYALKLLNISYVGSLENATRHNADAIKDHDFVNVPFLLHTISTLPQEALGKNSDLVLQGLSLCIEESGPLRREMMTSPDFWAILRALAQRPEAAALVFEILEKGSTGTPPAIMADNYEAAISLLNDFASAANPRQPSMQARSPRAQRHNPPKQDKKQNAEAVSRGSKAINMLYNMTDRIPHLMQQSQLESSEAWSAYWLPIFQALTAQCANPCREVRQLAFSALQRSLLSPELTCSDPKEWTAIFGKVLFPLIIQLLKPEVFLSDRDGMSEMRVQSASLLCKVFLQYMVLLSEWDGMLDLWIKIIDIMDRLMNSGQGDSLEEAVRENLKNVLLFMASSGYLISPHKDPSKKELWTETWKRIDRFLPELRGELALDEPPSEDKAPDETMNLPVQTKETVGRIEGTTSEGTEPGRMSEYGVPDALSPGLEINDLPASIDLNGDAPVFPLLQNNGAGSPLSSEAPGGPTIEEDDNDDEPAVAKPFVRTTSPDPSTRAFPDTFDDRVPDRLIYKMHKFSLYETASRYYIVGVDVSEKRYRILKIDRTTEGAELNVTDDKIVYSLKEMNQLLDTIDDGNRGTGGIKLRCTTWGLLGFIKFTGPYYMLLITKKSTVAMVGGHYIYQIEGTELVPLTPTKFKPDTRNTEEQRFLGILNNLDLTRSFYYSYSYDVTRTLQHNVIRERDALAKGMLPPDEENFNSMFVWNDYLLQPAVGALRDPYDWCRPIIHGYIDQAALSIYGRTAHITVIARRSRYFAGARFLKRGANDLGYVANDVETEQIVAESLTTSFHAPGPQLYCSPQYTSYVQHRGSIPLYWTQDSTGVTPKPPIELNLVDPFYGAAALHFDNLFERYGAPIYVVNLIKSKERTPRESKLLEEYTHAINYLNQFLPKDKKIIHKAWDMSRASKVRGGDVIGNLELIAESVLDTTGFFQNGDGLTSPMTAQNGVARTNCIDCLDRTNAAQFVIGKRALGHQLHALGILENTSIDYDTDAVNLFTHMWHDHGDTIAVQYGGSQLVNTMETYRKINQWTSHSRDMIESFKRYYNNSFLDSQRQEAYNLFLGNYIFSHGQPMLWDLATDYYLHHADPRDWSVRMQHNYINWYVPTHLQKRTVPPYVPSKDIARAHPVEFFDDYWLEYYRPSTLSSFPKMFAYKMNSTIKYIPLKSTQDGRYDLSPFRVRTDNETEHSDKKKSKKETTLSGNMPVSERGAVLGSGASDIASSRSPAKGISLQRWLQPAQDKNTLINSQRLDTNQPLQEAEHSPKAKPTALEKSKAAQWTFTKAVHDSLNPSVAEQESKDYERYIKHPQNLPLVISSDTPVDVDASEYQEYVSGDWQDEGLIVKGTEEEIDVYAELLKVGENPLTVTEEDGPKKRYKAYRKWLRGKSFFKQQPFD</sequence>
<dbReference type="InterPro" id="IPR035999">
    <property type="entry name" value="Sec7_dom_sf"/>
</dbReference>
<dbReference type="GO" id="GO:0005794">
    <property type="term" value="C:Golgi apparatus"/>
    <property type="evidence" value="ECO:0007669"/>
    <property type="project" value="UniProtKB-ARBA"/>
</dbReference>
<feature type="region of interest" description="Disordered" evidence="4">
    <location>
        <begin position="313"/>
        <end position="368"/>
    </location>
</feature>
<dbReference type="PANTHER" id="PTHR45738:SF5">
    <property type="entry name" value="POLYPHOSPHOINOSITIDE PHOSPHATASE"/>
    <property type="match status" value="1"/>
</dbReference>
<feature type="compositionally biased region" description="Low complexity" evidence="4">
    <location>
        <begin position="325"/>
        <end position="334"/>
    </location>
</feature>
<evidence type="ECO:0000256" key="3">
    <source>
        <dbReference type="ARBA" id="ARBA00023136"/>
    </source>
</evidence>
<evidence type="ECO:0000256" key="1">
    <source>
        <dbReference type="ARBA" id="ARBA00004308"/>
    </source>
</evidence>
<dbReference type="InterPro" id="IPR002013">
    <property type="entry name" value="SAC_dom"/>
</dbReference>
<reference evidence="7" key="1">
    <citation type="submission" date="2021-04" db="EMBL/GenBank/DDBJ databases">
        <title>Draft genome of Fusarium avenaceum strain F156N33, isolated from an atmospheric sample in Virginia.</title>
        <authorList>
            <person name="Yang S."/>
            <person name="Vinatzer B.A."/>
            <person name="Coleman J."/>
        </authorList>
    </citation>
    <scope>NUCLEOTIDE SEQUENCE</scope>
    <source>
        <strain evidence="7">F156N33</strain>
    </source>
</reference>
<feature type="region of interest" description="Disordered" evidence="4">
    <location>
        <begin position="2362"/>
        <end position="2394"/>
    </location>
</feature>
<feature type="region of interest" description="Disordered" evidence="4">
    <location>
        <begin position="1639"/>
        <end position="1663"/>
    </location>
</feature>
<feature type="domain" description="SEC7" evidence="5">
    <location>
        <begin position="635"/>
        <end position="825"/>
    </location>
</feature>
<dbReference type="Gene3D" id="1.10.1000.11">
    <property type="entry name" value="Arf Nucleotide-binding Site Opener,domain 2"/>
    <property type="match status" value="1"/>
</dbReference>
<dbReference type="InterPro" id="IPR043573">
    <property type="entry name" value="Fig4-like"/>
</dbReference>